<keyword evidence="2" id="KW-1185">Reference proteome</keyword>
<name>A0ABM9PBP9_9FLAO</name>
<dbReference type="Proteomes" id="UP001497527">
    <property type="component" value="Unassembled WGS sequence"/>
</dbReference>
<dbReference type="InterPro" id="IPR029024">
    <property type="entry name" value="TerB-like"/>
</dbReference>
<proteinExistence type="predicted"/>
<protein>
    <submittedName>
        <fullName evidence="1">TerB family tellurite resistance protein</fullName>
    </submittedName>
</protein>
<evidence type="ECO:0000313" key="2">
    <source>
        <dbReference type="Proteomes" id="UP001497527"/>
    </source>
</evidence>
<comment type="caution">
    <text evidence="1">The sequence shown here is derived from an EMBL/GenBank/DDBJ whole genome shotgun (WGS) entry which is preliminary data.</text>
</comment>
<dbReference type="RefSeq" id="WP_348716967.1">
    <property type="nucleotide sequence ID" value="NZ_CAXJIO010000012.1"/>
</dbReference>
<evidence type="ECO:0000313" key="1">
    <source>
        <dbReference type="EMBL" id="CAL2103032.1"/>
    </source>
</evidence>
<organism evidence="1 2">
    <name type="scientific">Tenacibaculum polynesiense</name>
    <dbReference type="NCBI Taxonomy" id="3137857"/>
    <lineage>
        <taxon>Bacteria</taxon>
        <taxon>Pseudomonadati</taxon>
        <taxon>Bacteroidota</taxon>
        <taxon>Flavobacteriia</taxon>
        <taxon>Flavobacteriales</taxon>
        <taxon>Flavobacteriaceae</taxon>
        <taxon>Tenacibaculum</taxon>
    </lineage>
</organism>
<gene>
    <name evidence="1" type="ORF">T190423A01A_30146</name>
</gene>
<accession>A0ABM9PBP9</accession>
<sequence length="141" mass="16351">MGIIDLFESSIHRNNMAHFSAILNIALVDGELNSDEQLIINRFVKKLDITEEEYKEVLKAPNKYPIIPQNNIDDRLERLLDLFKIILSDHRIDKEESDLVLRYAIQLGFSEDSAKSIIKKSLNIFNADIDFDDYKKILSII</sequence>
<dbReference type="SUPFAM" id="SSF158682">
    <property type="entry name" value="TerB-like"/>
    <property type="match status" value="1"/>
</dbReference>
<reference evidence="1 2" key="1">
    <citation type="submission" date="2024-05" db="EMBL/GenBank/DDBJ databases">
        <authorList>
            <person name="Duchaud E."/>
        </authorList>
    </citation>
    <scope>NUCLEOTIDE SEQUENCE [LARGE SCALE GENOMIC DNA]</scope>
    <source>
        <strain evidence="1">Ena-SAMPLE-TAB-13-05-2024-13:56:06:370-140308</strain>
    </source>
</reference>
<dbReference type="CDD" id="cd07177">
    <property type="entry name" value="terB_like"/>
    <property type="match status" value="1"/>
</dbReference>
<dbReference type="EMBL" id="CAXJIO010000012">
    <property type="protein sequence ID" value="CAL2103032.1"/>
    <property type="molecule type" value="Genomic_DNA"/>
</dbReference>
<dbReference type="Gene3D" id="1.10.3680.10">
    <property type="entry name" value="TerB-like"/>
    <property type="match status" value="1"/>
</dbReference>